<evidence type="ECO:0000313" key="2">
    <source>
        <dbReference type="Proteomes" id="UP000325315"/>
    </source>
</evidence>
<reference evidence="2" key="1">
    <citation type="journal article" date="2019" name="Plant Biotechnol. J.">
        <title>Genome sequencing of the Australian wild diploid species Gossypium australe highlights disease resistance and delayed gland morphogenesis.</title>
        <authorList>
            <person name="Cai Y."/>
            <person name="Cai X."/>
            <person name="Wang Q."/>
            <person name="Wang P."/>
            <person name="Zhang Y."/>
            <person name="Cai C."/>
            <person name="Xu Y."/>
            <person name="Wang K."/>
            <person name="Zhou Z."/>
            <person name="Wang C."/>
            <person name="Geng S."/>
            <person name="Li B."/>
            <person name="Dong Q."/>
            <person name="Hou Y."/>
            <person name="Wang H."/>
            <person name="Ai P."/>
            <person name="Liu Z."/>
            <person name="Yi F."/>
            <person name="Sun M."/>
            <person name="An G."/>
            <person name="Cheng J."/>
            <person name="Zhang Y."/>
            <person name="Shi Q."/>
            <person name="Xie Y."/>
            <person name="Shi X."/>
            <person name="Chang Y."/>
            <person name="Huang F."/>
            <person name="Chen Y."/>
            <person name="Hong S."/>
            <person name="Mi L."/>
            <person name="Sun Q."/>
            <person name="Zhang L."/>
            <person name="Zhou B."/>
            <person name="Peng R."/>
            <person name="Zhang X."/>
            <person name="Liu F."/>
        </authorList>
    </citation>
    <scope>NUCLEOTIDE SEQUENCE [LARGE SCALE GENOMIC DNA]</scope>
    <source>
        <strain evidence="2">cv. PA1801</strain>
    </source>
</reference>
<keyword evidence="2" id="KW-1185">Reference proteome</keyword>
<accession>A0A5B6V494</accession>
<keyword evidence="1" id="KW-0489">Methyltransferase</keyword>
<dbReference type="GO" id="GO:0008168">
    <property type="term" value="F:methyltransferase activity"/>
    <property type="evidence" value="ECO:0007669"/>
    <property type="project" value="UniProtKB-KW"/>
</dbReference>
<dbReference type="GO" id="GO:0032259">
    <property type="term" value="P:methylation"/>
    <property type="evidence" value="ECO:0007669"/>
    <property type="project" value="UniProtKB-KW"/>
</dbReference>
<gene>
    <name evidence="1" type="ORF">EPI10_008293</name>
</gene>
<proteinExistence type="predicted"/>
<dbReference type="Proteomes" id="UP000325315">
    <property type="component" value="Unassembled WGS sequence"/>
</dbReference>
<comment type="caution">
    <text evidence="1">The sequence shown here is derived from an EMBL/GenBank/DDBJ whole genome shotgun (WGS) entry which is preliminary data.</text>
</comment>
<organism evidence="1 2">
    <name type="scientific">Gossypium australe</name>
    <dbReference type="NCBI Taxonomy" id="47621"/>
    <lineage>
        <taxon>Eukaryota</taxon>
        <taxon>Viridiplantae</taxon>
        <taxon>Streptophyta</taxon>
        <taxon>Embryophyta</taxon>
        <taxon>Tracheophyta</taxon>
        <taxon>Spermatophyta</taxon>
        <taxon>Magnoliopsida</taxon>
        <taxon>eudicotyledons</taxon>
        <taxon>Gunneridae</taxon>
        <taxon>Pentapetalae</taxon>
        <taxon>rosids</taxon>
        <taxon>malvids</taxon>
        <taxon>Malvales</taxon>
        <taxon>Malvaceae</taxon>
        <taxon>Malvoideae</taxon>
        <taxon>Gossypium</taxon>
    </lineage>
</organism>
<dbReference type="EMBL" id="SMMG02000008">
    <property type="protein sequence ID" value="KAA3463985.1"/>
    <property type="molecule type" value="Genomic_DNA"/>
</dbReference>
<evidence type="ECO:0000313" key="1">
    <source>
        <dbReference type="EMBL" id="KAA3463985.1"/>
    </source>
</evidence>
<name>A0A5B6V494_9ROSI</name>
<dbReference type="AlphaFoldDB" id="A0A5B6V494"/>
<sequence length="131" mass="15397">MLRSFRVKQKMIRLKLSIGSKIFNESLMRWPVPLMIISDTKLTSGGKRDQQWYRETTLIGTSSSLNLERNRKKKEFLELKYGNRSVVEYDRNFVYLSKYAHGIMPNEQEICIQFEDGLNEEIKMIIGGTEI</sequence>
<protein>
    <submittedName>
        <fullName evidence="1">Hexaprenyldihydroxybenzoate methyltransferase, mitochondrial-like protein</fullName>
    </submittedName>
</protein>
<keyword evidence="1" id="KW-0808">Transferase</keyword>
<dbReference type="OrthoDB" id="2272416at2759"/>